<comment type="caution">
    <text evidence="1">The sequence shown here is derived from an EMBL/GenBank/DDBJ whole genome shotgun (WGS) entry which is preliminary data.</text>
</comment>
<organism evidence="1 2">
    <name type="scientific">Rhizophagus irregularis</name>
    <dbReference type="NCBI Taxonomy" id="588596"/>
    <lineage>
        <taxon>Eukaryota</taxon>
        <taxon>Fungi</taxon>
        <taxon>Fungi incertae sedis</taxon>
        <taxon>Mucoromycota</taxon>
        <taxon>Glomeromycotina</taxon>
        <taxon>Glomeromycetes</taxon>
        <taxon>Glomerales</taxon>
        <taxon>Glomeraceae</taxon>
        <taxon>Rhizophagus</taxon>
    </lineage>
</organism>
<proteinExistence type="predicted"/>
<sequence>MQHTTMNWAFGYKFGCLESEETPHIIRYCVSFPSNISLINRLHIESNRKFMNVIEEFDGFIFDIIEIREIKLRKIPIKVMIYLELGINTDVKQLRDEMVNIFVAATSMSLSISLYYLAKYPDVIVIELKALTELRDVDKSSLMTLQIREVAKINEYEVKQLQEFYLHGGEGSRKITALAEAELEYRDDYQNKSQTYWNNLYTPKQCRVIDASHITEESGTGHGIEDYEACKNALLQKGINILMIGEQKAKSYTSMEWFSNVEATKQQAMKLFENVKWHLNLVYNKVFLPLIECMTNFFYC</sequence>
<gene>
    <name evidence="1" type="ORF">RhiirA4_549281</name>
</gene>
<evidence type="ECO:0000313" key="2">
    <source>
        <dbReference type="Proteomes" id="UP000234323"/>
    </source>
</evidence>
<dbReference type="SUPFAM" id="SSF48264">
    <property type="entry name" value="Cytochrome P450"/>
    <property type="match status" value="1"/>
</dbReference>
<dbReference type="InterPro" id="IPR036396">
    <property type="entry name" value="Cyt_P450_sf"/>
</dbReference>
<dbReference type="GO" id="GO:0004497">
    <property type="term" value="F:monooxygenase activity"/>
    <property type="evidence" value="ECO:0007669"/>
    <property type="project" value="InterPro"/>
</dbReference>
<dbReference type="EMBL" id="LLXI01002221">
    <property type="protein sequence ID" value="PKY56543.1"/>
    <property type="molecule type" value="Genomic_DNA"/>
</dbReference>
<keyword evidence="2" id="KW-1185">Reference proteome</keyword>
<dbReference type="Gene3D" id="1.10.630.10">
    <property type="entry name" value="Cytochrome P450"/>
    <property type="match status" value="1"/>
</dbReference>
<accession>A0A2I1HCC7</accession>
<dbReference type="GO" id="GO:0020037">
    <property type="term" value="F:heme binding"/>
    <property type="evidence" value="ECO:0007669"/>
    <property type="project" value="InterPro"/>
</dbReference>
<dbReference type="VEuPathDB" id="FungiDB:FUN_006272"/>
<reference evidence="1 2" key="1">
    <citation type="submission" date="2015-10" db="EMBL/GenBank/DDBJ databases">
        <title>Genome analyses suggest a sexual origin of heterokaryosis in a supposedly ancient asexual fungus.</title>
        <authorList>
            <person name="Ropars J."/>
            <person name="Sedzielewska K."/>
            <person name="Noel J."/>
            <person name="Charron P."/>
            <person name="Farinelli L."/>
            <person name="Marton T."/>
            <person name="Kruger M."/>
            <person name="Pelin A."/>
            <person name="Brachmann A."/>
            <person name="Corradi N."/>
        </authorList>
    </citation>
    <scope>NUCLEOTIDE SEQUENCE [LARGE SCALE GENOMIC DNA]</scope>
    <source>
        <strain evidence="1 2">A4</strain>
    </source>
</reference>
<dbReference type="GO" id="GO:0005506">
    <property type="term" value="F:iron ion binding"/>
    <property type="evidence" value="ECO:0007669"/>
    <property type="project" value="InterPro"/>
</dbReference>
<dbReference type="AlphaFoldDB" id="A0A2I1HCC7"/>
<protein>
    <submittedName>
        <fullName evidence="1">Uncharacterized protein</fullName>
    </submittedName>
</protein>
<dbReference type="VEuPathDB" id="FungiDB:RhiirFUN_010095"/>
<evidence type="ECO:0000313" key="1">
    <source>
        <dbReference type="EMBL" id="PKY56543.1"/>
    </source>
</evidence>
<dbReference type="Proteomes" id="UP000234323">
    <property type="component" value="Unassembled WGS sequence"/>
</dbReference>
<dbReference type="GO" id="GO:0016705">
    <property type="term" value="F:oxidoreductase activity, acting on paired donors, with incorporation or reduction of molecular oxygen"/>
    <property type="evidence" value="ECO:0007669"/>
    <property type="project" value="InterPro"/>
</dbReference>
<name>A0A2I1HCC7_9GLOM</name>